<gene>
    <name evidence="8" type="ORF">TorRG33x02_113330</name>
</gene>
<dbReference type="InParanoid" id="A0A2P5F5J7"/>
<comment type="caution">
    <text evidence="8">The sequence shown here is derived from an EMBL/GenBank/DDBJ whole genome shotgun (WGS) entry which is preliminary data.</text>
</comment>
<dbReference type="PANTHER" id="PTHR12668">
    <property type="entry name" value="TRANSMEMBRANE PROTEIN 14, 15"/>
    <property type="match status" value="1"/>
</dbReference>
<dbReference type="OrthoDB" id="5620at2759"/>
<reference evidence="9" key="1">
    <citation type="submission" date="2016-06" db="EMBL/GenBank/DDBJ databases">
        <title>Parallel loss of symbiosis genes in relatives of nitrogen-fixing non-legume Parasponia.</title>
        <authorList>
            <person name="Van Velzen R."/>
            <person name="Holmer R."/>
            <person name="Bu F."/>
            <person name="Rutten L."/>
            <person name="Van Zeijl A."/>
            <person name="Liu W."/>
            <person name="Santuari L."/>
            <person name="Cao Q."/>
            <person name="Sharma T."/>
            <person name="Shen D."/>
            <person name="Roswanjaya Y."/>
            <person name="Wardhani T."/>
            <person name="Kalhor M.S."/>
            <person name="Jansen J."/>
            <person name="Van den Hoogen J."/>
            <person name="Gungor B."/>
            <person name="Hartog M."/>
            <person name="Hontelez J."/>
            <person name="Verver J."/>
            <person name="Yang W.-C."/>
            <person name="Schijlen E."/>
            <person name="Repin R."/>
            <person name="Schilthuizen M."/>
            <person name="Schranz E."/>
            <person name="Heidstra R."/>
            <person name="Miyata K."/>
            <person name="Fedorova E."/>
            <person name="Kohlen W."/>
            <person name="Bisseling T."/>
            <person name="Smit S."/>
            <person name="Geurts R."/>
        </authorList>
    </citation>
    <scope>NUCLEOTIDE SEQUENCE [LARGE SCALE GENOMIC DNA]</scope>
    <source>
        <strain evidence="9">cv. RG33-2</strain>
    </source>
</reference>
<dbReference type="AlphaFoldDB" id="A0A2P5F5J7"/>
<dbReference type="STRING" id="63057.A0A2P5F5J7"/>
<comment type="similarity">
    <text evidence="2">Belongs to the TMEM14 family.</text>
</comment>
<comment type="subcellular location">
    <subcellularLocation>
        <location evidence="1">Membrane</location>
    </subcellularLocation>
</comment>
<feature type="transmembrane region" description="Helical" evidence="7">
    <location>
        <begin position="113"/>
        <end position="132"/>
    </location>
</feature>
<dbReference type="GO" id="GO:0015245">
    <property type="term" value="F:fatty acid transmembrane transporter activity"/>
    <property type="evidence" value="ECO:0007669"/>
    <property type="project" value="TreeGrafter"/>
</dbReference>
<evidence type="ECO:0000256" key="3">
    <source>
        <dbReference type="ARBA" id="ARBA00022692"/>
    </source>
</evidence>
<dbReference type="Pfam" id="PF03647">
    <property type="entry name" value="Tmemb_14"/>
    <property type="match status" value="1"/>
</dbReference>
<proteinExistence type="inferred from homology"/>
<dbReference type="Proteomes" id="UP000237000">
    <property type="component" value="Unassembled WGS sequence"/>
</dbReference>
<feature type="region of interest" description="Disordered" evidence="6">
    <location>
        <begin position="50"/>
        <end position="70"/>
    </location>
</feature>
<keyword evidence="5 7" id="KW-0472">Membrane</keyword>
<dbReference type="EMBL" id="JXTC01000061">
    <property type="protein sequence ID" value="PON93054.1"/>
    <property type="molecule type" value="Genomic_DNA"/>
</dbReference>
<evidence type="ECO:0000256" key="7">
    <source>
        <dbReference type="SAM" id="Phobius"/>
    </source>
</evidence>
<dbReference type="PANTHER" id="PTHR12668:SF38">
    <property type="entry name" value="PROTEIN FATTY ACID EXPORT 4, CHLOROPLASTIC"/>
    <property type="match status" value="1"/>
</dbReference>
<evidence type="ECO:0000256" key="2">
    <source>
        <dbReference type="ARBA" id="ARBA00007590"/>
    </source>
</evidence>
<protein>
    <submittedName>
        <fullName evidence="8">TMEM14 family</fullName>
    </submittedName>
</protein>
<feature type="transmembrane region" description="Helical" evidence="7">
    <location>
        <begin position="144"/>
        <end position="162"/>
    </location>
</feature>
<feature type="transmembrane region" description="Helical" evidence="7">
    <location>
        <begin position="169"/>
        <end position="188"/>
    </location>
</feature>
<organism evidence="8 9">
    <name type="scientific">Trema orientale</name>
    <name type="common">Charcoal tree</name>
    <name type="synonym">Celtis orientalis</name>
    <dbReference type="NCBI Taxonomy" id="63057"/>
    <lineage>
        <taxon>Eukaryota</taxon>
        <taxon>Viridiplantae</taxon>
        <taxon>Streptophyta</taxon>
        <taxon>Embryophyta</taxon>
        <taxon>Tracheophyta</taxon>
        <taxon>Spermatophyta</taxon>
        <taxon>Magnoliopsida</taxon>
        <taxon>eudicotyledons</taxon>
        <taxon>Gunneridae</taxon>
        <taxon>Pentapetalae</taxon>
        <taxon>rosids</taxon>
        <taxon>fabids</taxon>
        <taxon>Rosales</taxon>
        <taxon>Cannabaceae</taxon>
        <taxon>Trema</taxon>
    </lineage>
</organism>
<keyword evidence="3 7" id="KW-0812">Transmembrane</keyword>
<evidence type="ECO:0000256" key="6">
    <source>
        <dbReference type="SAM" id="MobiDB-lite"/>
    </source>
</evidence>
<feature type="transmembrane region" description="Helical" evidence="7">
    <location>
        <begin position="86"/>
        <end position="106"/>
    </location>
</feature>
<keyword evidence="4 7" id="KW-1133">Transmembrane helix</keyword>
<keyword evidence="9" id="KW-1185">Reference proteome</keyword>
<evidence type="ECO:0000313" key="9">
    <source>
        <dbReference type="Proteomes" id="UP000237000"/>
    </source>
</evidence>
<evidence type="ECO:0000256" key="1">
    <source>
        <dbReference type="ARBA" id="ARBA00004370"/>
    </source>
</evidence>
<accession>A0A2P5F5J7</accession>
<sequence>MYSWVCSSSTAIAVLGRSGNWKNRRIRWRPPPPPLLVYLSSNPLPFINFNSNSNSKSGRSRSRNGHGNGGNGNRVVCNYQQLLADVAPTTSTLYGLLLLSGGLYAFTKSGSKGSLFGGLTGAALMASVYFLMQAPETRPVGDALGFGSSFLFSSVFGIRLVATRKFTPAGPLLGVSVCALVVFIAAYLQDS</sequence>
<evidence type="ECO:0000313" key="8">
    <source>
        <dbReference type="EMBL" id="PON93054.1"/>
    </source>
</evidence>
<dbReference type="GO" id="GO:0009706">
    <property type="term" value="C:chloroplast inner membrane"/>
    <property type="evidence" value="ECO:0007669"/>
    <property type="project" value="TreeGrafter"/>
</dbReference>
<dbReference type="Gene3D" id="1.10.10.1740">
    <property type="entry name" value="Transmembrane protein 14-like"/>
    <property type="match status" value="1"/>
</dbReference>
<evidence type="ECO:0000256" key="5">
    <source>
        <dbReference type="ARBA" id="ARBA00023136"/>
    </source>
</evidence>
<dbReference type="FunCoup" id="A0A2P5F5J7">
    <property type="interactions" value="3"/>
</dbReference>
<evidence type="ECO:0000256" key="4">
    <source>
        <dbReference type="ARBA" id="ARBA00022989"/>
    </source>
</evidence>
<dbReference type="InterPro" id="IPR005349">
    <property type="entry name" value="TMEM14"/>
</dbReference>
<name>A0A2P5F5J7_TREOI</name>
<dbReference type="InterPro" id="IPR044890">
    <property type="entry name" value="TMEM14_sf"/>
</dbReference>